<organism evidence="2 3">
    <name type="scientific">Plakobranchus ocellatus</name>
    <dbReference type="NCBI Taxonomy" id="259542"/>
    <lineage>
        <taxon>Eukaryota</taxon>
        <taxon>Metazoa</taxon>
        <taxon>Spiralia</taxon>
        <taxon>Lophotrochozoa</taxon>
        <taxon>Mollusca</taxon>
        <taxon>Gastropoda</taxon>
        <taxon>Heterobranchia</taxon>
        <taxon>Euthyneura</taxon>
        <taxon>Panpulmonata</taxon>
        <taxon>Sacoglossa</taxon>
        <taxon>Placobranchoidea</taxon>
        <taxon>Plakobranchidae</taxon>
        <taxon>Plakobranchus</taxon>
    </lineage>
</organism>
<accession>A0AAV4C254</accession>
<dbReference type="Pfam" id="PF06573">
    <property type="entry name" value="Churchill"/>
    <property type="match status" value="1"/>
</dbReference>
<dbReference type="PANTHER" id="PTHR46601">
    <property type="entry name" value="ULP_PROTEASE DOMAIN-CONTAINING PROTEIN"/>
    <property type="match status" value="1"/>
</dbReference>
<feature type="compositionally biased region" description="Polar residues" evidence="1">
    <location>
        <begin position="77"/>
        <end position="98"/>
    </location>
</feature>
<dbReference type="InterPro" id="IPR038543">
    <property type="entry name" value="Churchill_sf"/>
</dbReference>
<evidence type="ECO:0000256" key="1">
    <source>
        <dbReference type="SAM" id="MobiDB-lite"/>
    </source>
</evidence>
<dbReference type="AlphaFoldDB" id="A0AAV4C254"/>
<name>A0AAV4C254_9GAST</name>
<comment type="caution">
    <text evidence="2">The sequence shown here is derived from an EMBL/GenBank/DDBJ whole genome shotgun (WGS) entry which is preliminary data.</text>
</comment>
<proteinExistence type="predicted"/>
<reference evidence="2 3" key="1">
    <citation type="journal article" date="2021" name="Elife">
        <title>Chloroplast acquisition without the gene transfer in kleptoplastic sea slugs, Plakobranchus ocellatus.</title>
        <authorList>
            <person name="Maeda T."/>
            <person name="Takahashi S."/>
            <person name="Yoshida T."/>
            <person name="Shimamura S."/>
            <person name="Takaki Y."/>
            <person name="Nagai Y."/>
            <person name="Toyoda A."/>
            <person name="Suzuki Y."/>
            <person name="Arimoto A."/>
            <person name="Ishii H."/>
            <person name="Satoh N."/>
            <person name="Nishiyama T."/>
            <person name="Hasebe M."/>
            <person name="Maruyama T."/>
            <person name="Minagawa J."/>
            <person name="Obokata J."/>
            <person name="Shigenobu S."/>
        </authorList>
    </citation>
    <scope>NUCLEOTIDE SEQUENCE [LARGE SCALE GENOMIC DNA]</scope>
</reference>
<keyword evidence="3" id="KW-1185">Reference proteome</keyword>
<gene>
    <name evidence="2" type="ORF">PoB_005249300</name>
</gene>
<dbReference type="GO" id="GO:0008270">
    <property type="term" value="F:zinc ion binding"/>
    <property type="evidence" value="ECO:0007669"/>
    <property type="project" value="InterPro"/>
</dbReference>
<protein>
    <submittedName>
        <fullName evidence="2">Churchill</fullName>
    </submittedName>
</protein>
<dbReference type="Gene3D" id="2.60.40.4240">
    <property type="entry name" value="Transcription activator, Churchill"/>
    <property type="match status" value="1"/>
</dbReference>
<dbReference type="EMBL" id="BLXT01005778">
    <property type="protein sequence ID" value="GFO25988.1"/>
    <property type="molecule type" value="Genomic_DNA"/>
</dbReference>
<evidence type="ECO:0000313" key="3">
    <source>
        <dbReference type="Proteomes" id="UP000735302"/>
    </source>
</evidence>
<dbReference type="Proteomes" id="UP000735302">
    <property type="component" value="Unassembled WGS sequence"/>
</dbReference>
<feature type="region of interest" description="Disordered" evidence="1">
    <location>
        <begin position="69"/>
        <end position="101"/>
    </location>
</feature>
<evidence type="ECO:0000313" key="2">
    <source>
        <dbReference type="EMBL" id="GFO25988.1"/>
    </source>
</evidence>
<sequence>MPDKNSWRKKIKESDPEKYAAYLERQKCMNQKSGQEKKLKWQEEPHTRAMVIEHERQLALAKERQRRYWEKKREQNTRTTRVSKNTATATAERQSVKNMSAEEYREHKRMLVERCRACMWAQKKAAIQKKRSAVQATENGREGVLVHTLSLLLLLILTPPSASDTHTLPGPSIVHQPHCPPEPQPGFCLDSLPDYLSKLPQKFYNFTSEVKTSLRKKKASPAVYARIVKNLANPRTPEKRTALAALGMIKEKAVAAKRSLMSAFKVPKKHKKSKNKEGRVATAVKVFYTREDVSRILSHRRYSTKFGPAYVMNMTMLGAFKLFVRENPDLKLGYIKFTLLRPRNVRKLGAVDIETCLCLYCLNVRYKISAINRCLAKTSSTVRLPQEGQLLDFMLCPKPNPAEKWHKAEYVDGELLMIMDFAENRKAMYQSGVKSAHFAKTQITLHPIVAFYKGDDGQLLRHSLMYISDNIQHDYYAVHHFTVDAITRMKEKMQLSRVVIFSDGCPGQYKGIGTFADLSLITGISSVQRACYASEHGKGEADGETGVLSQALSCAVHGGLTVKCAADLHSCCVANLSKHEGPQKNLSTCTPGVLDQAFIEGPDPAQEHADISVPRLMNEAFIEEPVVTPELPSKRAHIPDVTFDTSVAKTRFWPISTASLGIHPYIKTMCEGCVKEEFPDRDSLCVDSGSYMINFVKCCDCESQDMKIVNRNCTESDDEERITYQHVCGQCSHMVAEHEHIFRVDDEFQHYEMSCLLCGSADDQRSIMPIDPRGPIM</sequence>
<dbReference type="GO" id="GO:0045893">
    <property type="term" value="P:positive regulation of DNA-templated transcription"/>
    <property type="evidence" value="ECO:0007669"/>
    <property type="project" value="InterPro"/>
</dbReference>
<dbReference type="InterPro" id="IPR009508">
    <property type="entry name" value="Transcrpt_activator_Churchill"/>
</dbReference>
<dbReference type="PANTHER" id="PTHR46601:SF1">
    <property type="entry name" value="ADF-H DOMAIN-CONTAINING PROTEIN"/>
    <property type="match status" value="1"/>
</dbReference>